<sequence>MGLFDDRGHTMPTTPYTRLQAPGTSGAPGTAARSRFACLDGARSAFSSEKGMSHACEALKALYLGPDDGPYRQRDASQRQDDLAILEQLNADANRQDPPCLVDYIEGGNGEHRIINDHLRGLRRSDHAARMARALCDTVSKLTPYPGIAYRATTAPAGVYGQTIVLGDVIHDGGLMSASALPQHAIHWMETWTAQFRDPASEHVLLIFDETVPKHMAAGGMLADHVLVTPDTPLKVKEIHRIEGDASRQPVVLVRLKSPAHPFEHDMKNCFTGDIDFPALERSWSRRFAFWR</sequence>
<dbReference type="EMBL" id="RBZU01000001">
    <property type="protein sequence ID" value="RKP59219.1"/>
    <property type="molecule type" value="Genomic_DNA"/>
</dbReference>
<feature type="region of interest" description="Disordered" evidence="1">
    <location>
        <begin position="1"/>
        <end position="31"/>
    </location>
</feature>
<protein>
    <submittedName>
        <fullName evidence="2">Uncharacterized protein</fullName>
    </submittedName>
</protein>
<dbReference type="Proteomes" id="UP000270342">
    <property type="component" value="Unassembled WGS sequence"/>
</dbReference>
<dbReference type="Gene3D" id="3.90.176.10">
    <property type="entry name" value="Toxin ADP-ribosyltransferase, Chain A, domain 1"/>
    <property type="match status" value="1"/>
</dbReference>
<comment type="caution">
    <text evidence="2">The sequence shown here is derived from an EMBL/GenBank/DDBJ whole genome shotgun (WGS) entry which is preliminary data.</text>
</comment>
<keyword evidence="3" id="KW-1185">Reference proteome</keyword>
<organism evidence="2 3">
    <name type="scientific">Pararobbsia silviterrae</name>
    <dbReference type="NCBI Taxonomy" id="1792498"/>
    <lineage>
        <taxon>Bacteria</taxon>
        <taxon>Pseudomonadati</taxon>
        <taxon>Pseudomonadota</taxon>
        <taxon>Betaproteobacteria</taxon>
        <taxon>Burkholderiales</taxon>
        <taxon>Burkholderiaceae</taxon>
        <taxon>Pararobbsia</taxon>
    </lineage>
</organism>
<evidence type="ECO:0000256" key="1">
    <source>
        <dbReference type="SAM" id="MobiDB-lite"/>
    </source>
</evidence>
<dbReference type="AlphaFoldDB" id="A0A494Y956"/>
<proteinExistence type="predicted"/>
<gene>
    <name evidence="2" type="ORF">D7S86_04820</name>
</gene>
<evidence type="ECO:0000313" key="3">
    <source>
        <dbReference type="Proteomes" id="UP000270342"/>
    </source>
</evidence>
<evidence type="ECO:0000313" key="2">
    <source>
        <dbReference type="EMBL" id="RKP59219.1"/>
    </source>
</evidence>
<name>A0A494Y956_9BURK</name>
<reference evidence="2 3" key="1">
    <citation type="submission" date="2018-10" db="EMBL/GenBank/DDBJ databases">
        <title>Robbsia sp. DHC34, isolated from soil.</title>
        <authorList>
            <person name="Gao Z.-H."/>
            <person name="Qiu L.-H."/>
        </authorList>
    </citation>
    <scope>NUCLEOTIDE SEQUENCE [LARGE SCALE GENOMIC DNA]</scope>
    <source>
        <strain evidence="2 3">DHC34</strain>
    </source>
</reference>
<dbReference type="SUPFAM" id="SSF56399">
    <property type="entry name" value="ADP-ribosylation"/>
    <property type="match status" value="1"/>
</dbReference>
<accession>A0A494Y956</accession>
<feature type="compositionally biased region" description="Low complexity" evidence="1">
    <location>
        <begin position="21"/>
        <end position="31"/>
    </location>
</feature>